<sequence>MQYMPKLITIALGSSLLFAASCQQSGPNKDKGTGDTTAAAETPATVVAPISIAPVSASPEFPNASLAIAKVSATPQGTDSSKVSFDFNVKNYELKSQTADGGSKQCNNSAQGQHIHFILDNQPYKALYEPKNEITLANNTEHFLMAFLSRSYHESIKSKGAAVVYHFKIDEKGNLKKLDDPKQPMVFYSRPKGDYLGDDTKNLLLDFYVWNANLSPDGYKVKADIKNNDIVGHDTSIIITDWKPSFIQNLGMGKSSVTLTLVDKDGKQVESPMPNVTRNFQLAEKEPLK</sequence>
<evidence type="ECO:0000256" key="1">
    <source>
        <dbReference type="SAM" id="SignalP"/>
    </source>
</evidence>
<name>A0A2W2AA90_9BACT</name>
<keyword evidence="3" id="KW-1185">Reference proteome</keyword>
<evidence type="ECO:0000313" key="3">
    <source>
        <dbReference type="Proteomes" id="UP000248745"/>
    </source>
</evidence>
<dbReference type="Proteomes" id="UP000248745">
    <property type="component" value="Unassembled WGS sequence"/>
</dbReference>
<feature type="signal peptide" evidence="1">
    <location>
        <begin position="1"/>
        <end position="19"/>
    </location>
</feature>
<feature type="chain" id="PRO_5015959272" description="Phosphopeptide-binding protein" evidence="1">
    <location>
        <begin position="20"/>
        <end position="289"/>
    </location>
</feature>
<gene>
    <name evidence="2" type="ORF">DN068_14815</name>
</gene>
<organism evidence="2 3">
    <name type="scientific">Taibaiella soli</name>
    <dbReference type="NCBI Taxonomy" id="1649169"/>
    <lineage>
        <taxon>Bacteria</taxon>
        <taxon>Pseudomonadati</taxon>
        <taxon>Bacteroidota</taxon>
        <taxon>Chitinophagia</taxon>
        <taxon>Chitinophagales</taxon>
        <taxon>Chitinophagaceae</taxon>
        <taxon>Taibaiella</taxon>
    </lineage>
</organism>
<dbReference type="OrthoDB" id="647046at2"/>
<dbReference type="EMBL" id="QKTW01000019">
    <property type="protein sequence ID" value="PZF72201.1"/>
    <property type="molecule type" value="Genomic_DNA"/>
</dbReference>
<evidence type="ECO:0008006" key="4">
    <source>
        <dbReference type="Google" id="ProtNLM"/>
    </source>
</evidence>
<keyword evidence="1" id="KW-0732">Signal</keyword>
<accession>A0A2W2AA90</accession>
<protein>
    <recommendedName>
        <fullName evidence="4">Phosphopeptide-binding protein</fullName>
    </recommendedName>
</protein>
<comment type="caution">
    <text evidence="2">The sequence shown here is derived from an EMBL/GenBank/DDBJ whole genome shotgun (WGS) entry which is preliminary data.</text>
</comment>
<dbReference type="AlphaFoldDB" id="A0A2W2AA90"/>
<proteinExistence type="predicted"/>
<evidence type="ECO:0000313" key="2">
    <source>
        <dbReference type="EMBL" id="PZF72201.1"/>
    </source>
</evidence>
<dbReference type="PROSITE" id="PS51257">
    <property type="entry name" value="PROKAR_LIPOPROTEIN"/>
    <property type="match status" value="1"/>
</dbReference>
<reference evidence="2 3" key="1">
    <citation type="submission" date="2018-06" db="EMBL/GenBank/DDBJ databases">
        <title>Mucibacter soli gen. nov., sp. nov., a new member of the family Chitinophagaceae producing mucin.</title>
        <authorList>
            <person name="Kim M.-K."/>
            <person name="Park S."/>
            <person name="Kim T.-S."/>
            <person name="Joung Y."/>
            <person name="Han J.-H."/>
            <person name="Kim S.B."/>
        </authorList>
    </citation>
    <scope>NUCLEOTIDE SEQUENCE [LARGE SCALE GENOMIC DNA]</scope>
    <source>
        <strain evidence="2 3">R1-15</strain>
    </source>
</reference>
<dbReference type="RefSeq" id="WP_110999713.1">
    <property type="nucleotide sequence ID" value="NZ_QKTW01000019.1"/>
</dbReference>